<dbReference type="Proteomes" id="UP000317977">
    <property type="component" value="Unassembled WGS sequence"/>
</dbReference>
<dbReference type="OrthoDB" id="9811577at2"/>
<evidence type="ECO:0000313" key="2">
    <source>
        <dbReference type="Proteomes" id="UP000317977"/>
    </source>
</evidence>
<gene>
    <name evidence="1" type="ORF">Poly59_58380</name>
</gene>
<dbReference type="Gene3D" id="3.40.50.10600">
    <property type="entry name" value="SpoIIaa-like domains"/>
    <property type="match status" value="1"/>
</dbReference>
<dbReference type="InterPro" id="IPR036513">
    <property type="entry name" value="STAS_dom_sf"/>
</dbReference>
<name>A0A5C6EEF3_9BACT</name>
<organism evidence="1 2">
    <name type="scientific">Rubripirellula reticaptiva</name>
    <dbReference type="NCBI Taxonomy" id="2528013"/>
    <lineage>
        <taxon>Bacteria</taxon>
        <taxon>Pseudomonadati</taxon>
        <taxon>Planctomycetota</taxon>
        <taxon>Planctomycetia</taxon>
        <taxon>Pirellulales</taxon>
        <taxon>Pirellulaceae</taxon>
        <taxon>Rubripirellula</taxon>
    </lineage>
</organism>
<dbReference type="Pfam" id="PF11964">
    <property type="entry name" value="SpoIIAA-like"/>
    <property type="match status" value="1"/>
</dbReference>
<dbReference type="AlphaFoldDB" id="A0A5C6EEF3"/>
<evidence type="ECO:0008006" key="3">
    <source>
        <dbReference type="Google" id="ProtNLM"/>
    </source>
</evidence>
<dbReference type="InterPro" id="IPR021866">
    <property type="entry name" value="SpoIIAA-like"/>
</dbReference>
<dbReference type="SUPFAM" id="SSF52091">
    <property type="entry name" value="SpoIIaa-like"/>
    <property type="match status" value="1"/>
</dbReference>
<reference evidence="1 2" key="1">
    <citation type="submission" date="2019-02" db="EMBL/GenBank/DDBJ databases">
        <title>Deep-cultivation of Planctomycetes and their phenomic and genomic characterization uncovers novel biology.</title>
        <authorList>
            <person name="Wiegand S."/>
            <person name="Jogler M."/>
            <person name="Boedeker C."/>
            <person name="Pinto D."/>
            <person name="Vollmers J."/>
            <person name="Rivas-Marin E."/>
            <person name="Kohn T."/>
            <person name="Peeters S.H."/>
            <person name="Heuer A."/>
            <person name="Rast P."/>
            <person name="Oberbeckmann S."/>
            <person name="Bunk B."/>
            <person name="Jeske O."/>
            <person name="Meyerdierks A."/>
            <person name="Storesund J.E."/>
            <person name="Kallscheuer N."/>
            <person name="Luecker S."/>
            <person name="Lage O.M."/>
            <person name="Pohl T."/>
            <person name="Merkel B.J."/>
            <person name="Hornburger P."/>
            <person name="Mueller R.-W."/>
            <person name="Bruemmer F."/>
            <person name="Labrenz M."/>
            <person name="Spormann A.M."/>
            <person name="Op Den Camp H."/>
            <person name="Overmann J."/>
            <person name="Amann R."/>
            <person name="Jetten M.S.M."/>
            <person name="Mascher T."/>
            <person name="Medema M.H."/>
            <person name="Devos D.P."/>
            <person name="Kaster A.-K."/>
            <person name="Ovreas L."/>
            <person name="Rohde M."/>
            <person name="Galperin M.Y."/>
            <person name="Jogler C."/>
        </authorList>
    </citation>
    <scope>NUCLEOTIDE SEQUENCE [LARGE SCALE GENOMIC DNA]</scope>
    <source>
        <strain evidence="1 2">Poly59</strain>
    </source>
</reference>
<comment type="caution">
    <text evidence="1">The sequence shown here is derived from an EMBL/GenBank/DDBJ whole genome shotgun (WGS) entry which is preliminary data.</text>
</comment>
<sequence length="131" mass="14405">MLKHTLLSHEGILILEPSETLEATDFEAVVQDIDPYLAEHDSLAGVMIFVKAFPGWLNLEAAIGHLQLVANYHANIQRLAIVSDNGLLTALPTFAAHLVHPHVKHFSESEYEDALGWLKAAKECEVSKTPA</sequence>
<keyword evidence="2" id="KW-1185">Reference proteome</keyword>
<protein>
    <recommendedName>
        <fullName evidence="3">SpoIIAA-like protein</fullName>
    </recommendedName>
</protein>
<dbReference type="InterPro" id="IPR038396">
    <property type="entry name" value="SpoIIAA-like_sf"/>
</dbReference>
<proteinExistence type="predicted"/>
<dbReference type="RefSeq" id="WP_146537301.1">
    <property type="nucleotide sequence ID" value="NZ_SJPX01000006.1"/>
</dbReference>
<evidence type="ECO:0000313" key="1">
    <source>
        <dbReference type="EMBL" id="TWU46865.1"/>
    </source>
</evidence>
<dbReference type="EMBL" id="SJPX01000006">
    <property type="protein sequence ID" value="TWU46865.1"/>
    <property type="molecule type" value="Genomic_DNA"/>
</dbReference>
<accession>A0A5C6EEF3</accession>